<dbReference type="PRINTS" id="PR00039">
    <property type="entry name" value="HTHLYSR"/>
</dbReference>
<dbReference type="InterPro" id="IPR005119">
    <property type="entry name" value="LysR_subst-bd"/>
</dbReference>
<dbReference type="PROSITE" id="PS50931">
    <property type="entry name" value="HTH_LYSR"/>
    <property type="match status" value="1"/>
</dbReference>
<keyword evidence="7" id="KW-1185">Reference proteome</keyword>
<dbReference type="Pfam" id="PF00126">
    <property type="entry name" value="HTH_1"/>
    <property type="match status" value="1"/>
</dbReference>
<dbReference type="Proteomes" id="UP001156702">
    <property type="component" value="Unassembled WGS sequence"/>
</dbReference>
<evidence type="ECO:0000313" key="7">
    <source>
        <dbReference type="Proteomes" id="UP001156702"/>
    </source>
</evidence>
<dbReference type="PANTHER" id="PTHR30419">
    <property type="entry name" value="HTH-TYPE TRANSCRIPTIONAL REGULATOR YBHD"/>
    <property type="match status" value="1"/>
</dbReference>
<dbReference type="Gene3D" id="1.10.10.10">
    <property type="entry name" value="Winged helix-like DNA-binding domain superfamily/Winged helix DNA-binding domain"/>
    <property type="match status" value="1"/>
</dbReference>
<dbReference type="InterPro" id="IPR050950">
    <property type="entry name" value="HTH-type_LysR_regulators"/>
</dbReference>
<dbReference type="Gene3D" id="3.40.190.290">
    <property type="match status" value="1"/>
</dbReference>
<keyword evidence="4" id="KW-0804">Transcription</keyword>
<dbReference type="InterPro" id="IPR036390">
    <property type="entry name" value="WH_DNA-bd_sf"/>
</dbReference>
<organism evidence="6 7">
    <name type="scientific">Shinella yambaruensis</name>
    <dbReference type="NCBI Taxonomy" id="415996"/>
    <lineage>
        <taxon>Bacteria</taxon>
        <taxon>Pseudomonadati</taxon>
        <taxon>Pseudomonadota</taxon>
        <taxon>Alphaproteobacteria</taxon>
        <taxon>Hyphomicrobiales</taxon>
        <taxon>Rhizobiaceae</taxon>
        <taxon>Shinella</taxon>
    </lineage>
</organism>
<keyword evidence="2" id="KW-0805">Transcription regulation</keyword>
<dbReference type="PANTHER" id="PTHR30419:SF8">
    <property type="entry name" value="NITROGEN ASSIMILATION TRANSCRIPTIONAL ACTIVATOR-RELATED"/>
    <property type="match status" value="1"/>
</dbReference>
<gene>
    <name evidence="6" type="ORF">GCM10007923_29080</name>
</gene>
<dbReference type="RefSeq" id="WP_244768061.1">
    <property type="nucleotide sequence ID" value="NZ_BSOP01000020.1"/>
</dbReference>
<accession>A0ABQ5ZGA1</accession>
<evidence type="ECO:0000256" key="3">
    <source>
        <dbReference type="ARBA" id="ARBA00023125"/>
    </source>
</evidence>
<evidence type="ECO:0000256" key="2">
    <source>
        <dbReference type="ARBA" id="ARBA00023015"/>
    </source>
</evidence>
<protein>
    <submittedName>
        <fullName evidence="6">LysR family transcriptional regulator</fullName>
    </submittedName>
</protein>
<evidence type="ECO:0000256" key="1">
    <source>
        <dbReference type="ARBA" id="ARBA00009437"/>
    </source>
</evidence>
<evidence type="ECO:0000256" key="4">
    <source>
        <dbReference type="ARBA" id="ARBA00023163"/>
    </source>
</evidence>
<dbReference type="SUPFAM" id="SSF46785">
    <property type="entry name" value="Winged helix' DNA-binding domain"/>
    <property type="match status" value="1"/>
</dbReference>
<evidence type="ECO:0000313" key="6">
    <source>
        <dbReference type="EMBL" id="GLR51698.1"/>
    </source>
</evidence>
<dbReference type="InterPro" id="IPR036388">
    <property type="entry name" value="WH-like_DNA-bd_sf"/>
</dbReference>
<reference evidence="7" key="1">
    <citation type="journal article" date="2019" name="Int. J. Syst. Evol. Microbiol.">
        <title>The Global Catalogue of Microorganisms (GCM) 10K type strain sequencing project: providing services to taxonomists for standard genome sequencing and annotation.</title>
        <authorList>
            <consortium name="The Broad Institute Genomics Platform"/>
            <consortium name="The Broad Institute Genome Sequencing Center for Infectious Disease"/>
            <person name="Wu L."/>
            <person name="Ma J."/>
        </authorList>
    </citation>
    <scope>NUCLEOTIDE SEQUENCE [LARGE SCALE GENOMIC DNA]</scope>
    <source>
        <strain evidence="7">NBRC 102122</strain>
    </source>
</reference>
<feature type="domain" description="HTH lysR-type" evidence="5">
    <location>
        <begin position="17"/>
        <end position="73"/>
    </location>
</feature>
<proteinExistence type="inferred from homology"/>
<comment type="similarity">
    <text evidence="1">Belongs to the LysR transcriptional regulatory family.</text>
</comment>
<sequence length="331" mass="36429">MAGPQPQALPSPSYTATIRHLRAFLSVAKHRSFTRAATELHLSQPSLTMTIQQLEDIVGGTLFDRTTRNVILTQEGTDLFPVAERVVDDFDLAIRNIRLTASSRNSCIRVGVVSSIATKIMPRILEGFLASRPGLRVQLREGNSNDVRRLVRRNEVDIGFASMDGPDAELVFKPLFRDQLGLFLRHTHPLHAAAKDGVLRWADLANHNFVGLTLDTATGPILSQMEHLPESIRVPKYEVSTYPTLWALIENGLGITTAPALAAEFLPDNRIAFLGLTDPVAWRSVYIVSRLGRAFPPMVTALVKTVEAELAAISNGHSRITTSGIPVSEEW</sequence>
<dbReference type="InterPro" id="IPR000847">
    <property type="entry name" value="LysR_HTH_N"/>
</dbReference>
<name>A0ABQ5ZGA1_9HYPH</name>
<dbReference type="EMBL" id="BSOP01000020">
    <property type="protein sequence ID" value="GLR51698.1"/>
    <property type="molecule type" value="Genomic_DNA"/>
</dbReference>
<dbReference type="Pfam" id="PF03466">
    <property type="entry name" value="LysR_substrate"/>
    <property type="match status" value="1"/>
</dbReference>
<keyword evidence="3" id="KW-0238">DNA-binding</keyword>
<dbReference type="SUPFAM" id="SSF53850">
    <property type="entry name" value="Periplasmic binding protein-like II"/>
    <property type="match status" value="1"/>
</dbReference>
<evidence type="ECO:0000259" key="5">
    <source>
        <dbReference type="PROSITE" id="PS50931"/>
    </source>
</evidence>
<comment type="caution">
    <text evidence="6">The sequence shown here is derived from an EMBL/GenBank/DDBJ whole genome shotgun (WGS) entry which is preliminary data.</text>
</comment>